<sequence>MDQQKVTAREHSPVLSESQLAAYRDRGFITIRNILDQDLVARLREATQRLWDESASVAEKTRYYDIAPGHSQSAPRLRRISSPTELDDVFWETAFVSPLGDIAADLVGGAVKFYHSKINFKLPRGGAEIGWHQDWPVFPHTNTNLVALSVPLNPSRAGNGCLKTIPGSHKQGALSHWSEGKYALNCNACMTEETVALAEFDEADPGDVLAHHGLVVHGSEANLSDEIRTTLIVQYAAADAFAYTAPVIDSIHRNDMVRGEAATHARVEAGVIELPPDFSQGYGSIFSHQEGAAKAS</sequence>
<gene>
    <name evidence="1" type="ORF">FHR98_000529</name>
</gene>
<dbReference type="SUPFAM" id="SSF51197">
    <property type="entry name" value="Clavaminate synthase-like"/>
    <property type="match status" value="1"/>
</dbReference>
<keyword evidence="1" id="KW-0560">Oxidoreductase</keyword>
<proteinExistence type="predicted"/>
<reference evidence="1 2" key="1">
    <citation type="submission" date="2020-08" db="EMBL/GenBank/DDBJ databases">
        <title>Genomic Encyclopedia of Type Strains, Phase III (KMG-III): the genomes of soil and plant-associated and newly described type strains.</title>
        <authorList>
            <person name="Whitman W."/>
        </authorList>
    </citation>
    <scope>NUCLEOTIDE SEQUENCE [LARGE SCALE GENOMIC DNA]</scope>
    <source>
        <strain evidence="1 2">CECT 8803</strain>
    </source>
</reference>
<accession>A0A839SR18</accession>
<dbReference type="Pfam" id="PF05721">
    <property type="entry name" value="PhyH"/>
    <property type="match status" value="1"/>
</dbReference>
<evidence type="ECO:0000313" key="1">
    <source>
        <dbReference type="EMBL" id="MBB3064264.1"/>
    </source>
</evidence>
<dbReference type="GO" id="GO:0016706">
    <property type="term" value="F:2-oxoglutarate-dependent dioxygenase activity"/>
    <property type="evidence" value="ECO:0007669"/>
    <property type="project" value="UniProtKB-ARBA"/>
</dbReference>
<evidence type="ECO:0000313" key="2">
    <source>
        <dbReference type="Proteomes" id="UP000581135"/>
    </source>
</evidence>
<name>A0A839SR18_9PROT</name>
<dbReference type="AlphaFoldDB" id="A0A839SR18"/>
<dbReference type="GO" id="GO:0005506">
    <property type="term" value="F:iron ion binding"/>
    <property type="evidence" value="ECO:0007669"/>
    <property type="project" value="UniProtKB-ARBA"/>
</dbReference>
<keyword evidence="1" id="KW-0223">Dioxygenase</keyword>
<protein>
    <submittedName>
        <fullName evidence="1">Ectoine hydroxylase-related dioxygenase (Phytanoyl-CoA dioxygenase family)</fullName>
    </submittedName>
</protein>
<dbReference type="Gene3D" id="2.60.120.620">
    <property type="entry name" value="q2cbj1_9rhob like domain"/>
    <property type="match status" value="1"/>
</dbReference>
<comment type="caution">
    <text evidence="1">The sequence shown here is derived from an EMBL/GenBank/DDBJ whole genome shotgun (WGS) entry which is preliminary data.</text>
</comment>
<dbReference type="PANTHER" id="PTHR20883">
    <property type="entry name" value="PHYTANOYL-COA DIOXYGENASE DOMAIN CONTAINING 1"/>
    <property type="match status" value="1"/>
</dbReference>
<dbReference type="PANTHER" id="PTHR20883:SF46">
    <property type="entry name" value="PHYTANOYL-COA HYDROXYLASE"/>
    <property type="match status" value="1"/>
</dbReference>
<keyword evidence="2" id="KW-1185">Reference proteome</keyword>
<dbReference type="RefSeq" id="WP_183415061.1">
    <property type="nucleotide sequence ID" value="NZ_JACHXA010000001.1"/>
</dbReference>
<dbReference type="InterPro" id="IPR008775">
    <property type="entry name" value="Phytyl_CoA_dOase-like"/>
</dbReference>
<dbReference type="EMBL" id="JACHXA010000001">
    <property type="protein sequence ID" value="MBB3064264.1"/>
    <property type="molecule type" value="Genomic_DNA"/>
</dbReference>
<organism evidence="1 2">
    <name type="scientific">Limibacillus halophilus</name>
    <dbReference type="NCBI Taxonomy" id="1579333"/>
    <lineage>
        <taxon>Bacteria</taxon>
        <taxon>Pseudomonadati</taxon>
        <taxon>Pseudomonadota</taxon>
        <taxon>Alphaproteobacteria</taxon>
        <taxon>Rhodospirillales</taxon>
        <taxon>Rhodovibrionaceae</taxon>
        <taxon>Limibacillus</taxon>
    </lineage>
</organism>
<dbReference type="Proteomes" id="UP000581135">
    <property type="component" value="Unassembled WGS sequence"/>
</dbReference>